<keyword evidence="2" id="KW-0732">Signal</keyword>
<gene>
    <name evidence="3" type="ORF">ACJMK2_003827</name>
</gene>
<organism evidence="3 4">
    <name type="scientific">Sinanodonta woodiana</name>
    <name type="common">Chinese pond mussel</name>
    <name type="synonym">Anodonta woodiana</name>
    <dbReference type="NCBI Taxonomy" id="1069815"/>
    <lineage>
        <taxon>Eukaryota</taxon>
        <taxon>Metazoa</taxon>
        <taxon>Spiralia</taxon>
        <taxon>Lophotrochozoa</taxon>
        <taxon>Mollusca</taxon>
        <taxon>Bivalvia</taxon>
        <taxon>Autobranchia</taxon>
        <taxon>Heteroconchia</taxon>
        <taxon>Palaeoheterodonta</taxon>
        <taxon>Unionida</taxon>
        <taxon>Unionoidea</taxon>
        <taxon>Unionidae</taxon>
        <taxon>Unioninae</taxon>
        <taxon>Sinanodonta</taxon>
    </lineage>
</organism>
<proteinExistence type="predicted"/>
<evidence type="ECO:0000256" key="1">
    <source>
        <dbReference type="SAM" id="MobiDB-lite"/>
    </source>
</evidence>
<evidence type="ECO:0000313" key="4">
    <source>
        <dbReference type="Proteomes" id="UP001634394"/>
    </source>
</evidence>
<feature type="chain" id="PRO_5044818991" evidence="2">
    <location>
        <begin position="22"/>
        <end position="145"/>
    </location>
</feature>
<accession>A0ABD3Y149</accession>
<reference evidence="3 4" key="1">
    <citation type="submission" date="2024-11" db="EMBL/GenBank/DDBJ databases">
        <title>Chromosome-level genome assembly of the freshwater bivalve Anodonta woodiana.</title>
        <authorList>
            <person name="Chen X."/>
        </authorList>
    </citation>
    <scope>NUCLEOTIDE SEQUENCE [LARGE SCALE GENOMIC DNA]</scope>
    <source>
        <strain evidence="3">MN2024</strain>
        <tissue evidence="3">Gills</tissue>
    </source>
</reference>
<keyword evidence="4" id="KW-1185">Reference proteome</keyword>
<evidence type="ECO:0000256" key="2">
    <source>
        <dbReference type="SAM" id="SignalP"/>
    </source>
</evidence>
<feature type="region of interest" description="Disordered" evidence="1">
    <location>
        <begin position="86"/>
        <end position="145"/>
    </location>
</feature>
<dbReference type="AlphaFoldDB" id="A0ABD3Y149"/>
<comment type="caution">
    <text evidence="3">The sequence shown here is derived from an EMBL/GenBank/DDBJ whole genome shotgun (WGS) entry which is preliminary data.</text>
</comment>
<feature type="signal peptide" evidence="2">
    <location>
        <begin position="1"/>
        <end position="21"/>
    </location>
</feature>
<sequence length="145" mass="15927">MNTTLCMKLFLFMSFLALSEAWIFRRGSFPFEKENITGKGPEQGSPSGPLKVIVGEIDELKHDVAALSGRVDEIKHKLGELALGIEELEGGSANPESTADPSTLGQGDEPSDETGVRALLQKLESRLKEKKSEQKQILSRRTQTQ</sequence>
<name>A0ABD3Y149_SINWO</name>
<dbReference type="EMBL" id="JBJQND010000001">
    <property type="protein sequence ID" value="KAL3891571.1"/>
    <property type="molecule type" value="Genomic_DNA"/>
</dbReference>
<feature type="compositionally biased region" description="Polar residues" evidence="1">
    <location>
        <begin position="94"/>
        <end position="105"/>
    </location>
</feature>
<protein>
    <submittedName>
        <fullName evidence="3">Uncharacterized protein</fullName>
    </submittedName>
</protein>
<feature type="compositionally biased region" description="Basic and acidic residues" evidence="1">
    <location>
        <begin position="123"/>
        <end position="134"/>
    </location>
</feature>
<evidence type="ECO:0000313" key="3">
    <source>
        <dbReference type="EMBL" id="KAL3891571.1"/>
    </source>
</evidence>
<dbReference type="Proteomes" id="UP001634394">
    <property type="component" value="Unassembled WGS sequence"/>
</dbReference>